<dbReference type="Proteomes" id="UP000729290">
    <property type="component" value="Unassembled WGS sequence"/>
</dbReference>
<organism evidence="3 4">
    <name type="scientific">Anaerotignum lactatifermentans</name>
    <dbReference type="NCBI Taxonomy" id="160404"/>
    <lineage>
        <taxon>Bacteria</taxon>
        <taxon>Bacillati</taxon>
        <taxon>Bacillota</taxon>
        <taxon>Clostridia</taxon>
        <taxon>Lachnospirales</taxon>
        <taxon>Anaerotignaceae</taxon>
        <taxon>Anaerotignum</taxon>
    </lineage>
</organism>
<dbReference type="SUPFAM" id="SSF55383">
    <property type="entry name" value="Copper amine oxidase, domain N"/>
    <property type="match status" value="1"/>
</dbReference>
<evidence type="ECO:0000313" key="3">
    <source>
        <dbReference type="EMBL" id="MBM6877104.1"/>
    </source>
</evidence>
<dbReference type="RefSeq" id="WP_205133020.1">
    <property type="nucleotide sequence ID" value="NZ_JACSNT010000003.1"/>
</dbReference>
<dbReference type="InterPro" id="IPR012854">
    <property type="entry name" value="Cu_amine_oxidase-like_N"/>
</dbReference>
<dbReference type="Gene3D" id="3.30.565.40">
    <property type="entry name" value="Fervidobacterium nodosum Rt17-B1 like"/>
    <property type="match status" value="1"/>
</dbReference>
<accession>A0ABS2G6N7</accession>
<evidence type="ECO:0000256" key="1">
    <source>
        <dbReference type="SAM" id="MobiDB-lite"/>
    </source>
</evidence>
<proteinExistence type="predicted"/>
<dbReference type="EMBL" id="JACSNV010000003">
    <property type="protein sequence ID" value="MBM6877104.1"/>
    <property type="molecule type" value="Genomic_DNA"/>
</dbReference>
<dbReference type="Gene3D" id="3.30.457.10">
    <property type="entry name" value="Copper amine oxidase-like, N-terminal domain"/>
    <property type="match status" value="1"/>
</dbReference>
<reference evidence="3 4" key="1">
    <citation type="journal article" date="2021" name="Sci. Rep.">
        <title>The distribution of antibiotic resistance genes in chicken gut microbiota commensals.</title>
        <authorList>
            <person name="Juricova H."/>
            <person name="Matiasovicova J."/>
            <person name="Kubasova T."/>
            <person name="Cejkova D."/>
            <person name="Rychlik I."/>
        </authorList>
    </citation>
    <scope>NUCLEOTIDE SEQUENCE [LARGE SCALE GENOMIC DNA]</scope>
    <source>
        <strain evidence="3 4">An431b</strain>
    </source>
</reference>
<dbReference type="Pfam" id="PF07833">
    <property type="entry name" value="Cu_amine_oxidN1"/>
    <property type="match status" value="1"/>
</dbReference>
<feature type="domain" description="Copper amine oxidase-like N-terminal" evidence="2">
    <location>
        <begin position="53"/>
        <end position="155"/>
    </location>
</feature>
<feature type="region of interest" description="Disordered" evidence="1">
    <location>
        <begin position="216"/>
        <end position="256"/>
    </location>
</feature>
<name>A0ABS2G6N7_9FIRM</name>
<dbReference type="InterPro" id="IPR036582">
    <property type="entry name" value="Mao_N_sf"/>
</dbReference>
<comment type="caution">
    <text evidence="3">The sequence shown here is derived from an EMBL/GenBank/DDBJ whole genome shotgun (WGS) entry which is preliminary data.</text>
</comment>
<evidence type="ECO:0000313" key="4">
    <source>
        <dbReference type="Proteomes" id="UP000729290"/>
    </source>
</evidence>
<sequence>MGWKKLTIIVLAAAVLICGAIALSMKLTKQQQVEMEVNQNKTPQAGDTTTLTDMENMPLYYDDEEVLLLPVRNVVEGLGGSVSWDAEKKATEISYYGKKLLLNRGSSEAQLNGYDITLKREVEAINGCLYVTSDVFSEYFATKVIWDSDQQLVTIQTGDNSQPVIASCVISGEDGERSYSAEYPVVVGLNDGSFEKNLNNSWKEYAEEAIASFLPEEEMEEDTSEASAEDAAAEEAAASEESGETAENNDAQEEPLPKQVHLRFMKGYCSDAFLSLCWEKETDGKLEVECVNIDLLEQRKVTLSDLTNGENLTESLAPYATEKNTENYYISAEQELMLMENMEDGTYTSVPVPFEFSQSVWKEKYRFLLGI</sequence>
<gene>
    <name evidence="3" type="ORF">H9X83_02880</name>
</gene>
<feature type="compositionally biased region" description="Acidic residues" evidence="1">
    <location>
        <begin position="216"/>
        <end position="244"/>
    </location>
</feature>
<protein>
    <submittedName>
        <fullName evidence="3">Copper amine oxidase N-terminal domain-containing protein</fullName>
    </submittedName>
</protein>
<keyword evidence="4" id="KW-1185">Reference proteome</keyword>
<evidence type="ECO:0000259" key="2">
    <source>
        <dbReference type="Pfam" id="PF07833"/>
    </source>
</evidence>